<dbReference type="Proteomes" id="UP000479335">
    <property type="component" value="Unassembled WGS sequence"/>
</dbReference>
<name>A0A6L8K7G7_9BURK</name>
<protein>
    <submittedName>
        <fullName evidence="1">Uncharacterized protein</fullName>
    </submittedName>
</protein>
<gene>
    <name evidence="1" type="ORF">GTP46_05875</name>
</gene>
<reference evidence="1 2" key="1">
    <citation type="submission" date="2019-12" db="EMBL/GenBank/DDBJ databases">
        <title>Novel species isolated from a subtropical stream in China.</title>
        <authorList>
            <person name="Lu H."/>
        </authorList>
    </citation>
    <scope>NUCLEOTIDE SEQUENCE [LARGE SCALE GENOMIC DNA]</scope>
    <source>
        <strain evidence="1 2">FT135W</strain>
    </source>
</reference>
<organism evidence="1 2">
    <name type="scientific">Duganella flavida</name>
    <dbReference type="NCBI Taxonomy" id="2692175"/>
    <lineage>
        <taxon>Bacteria</taxon>
        <taxon>Pseudomonadati</taxon>
        <taxon>Pseudomonadota</taxon>
        <taxon>Betaproteobacteria</taxon>
        <taxon>Burkholderiales</taxon>
        <taxon>Oxalobacteraceae</taxon>
        <taxon>Telluria group</taxon>
        <taxon>Duganella</taxon>
    </lineage>
</organism>
<accession>A0A6L8K7G7</accession>
<dbReference type="AlphaFoldDB" id="A0A6L8K7G7"/>
<comment type="caution">
    <text evidence="1">The sequence shown here is derived from an EMBL/GenBank/DDBJ whole genome shotgun (WGS) entry which is preliminary data.</text>
</comment>
<sequence length="90" mass="9986">MDKQLAQIAAAAFVDATEGRWPLPKIDILDDGTFVLFSVELPFFEPLGQNHPTCKVVTKLLDELIPSHPTQPFGSWIIAFISYETVVDAI</sequence>
<dbReference type="RefSeq" id="WP_161005683.1">
    <property type="nucleotide sequence ID" value="NZ_WWCN01000003.1"/>
</dbReference>
<keyword evidence="2" id="KW-1185">Reference proteome</keyword>
<proteinExistence type="predicted"/>
<evidence type="ECO:0000313" key="1">
    <source>
        <dbReference type="EMBL" id="MYM22168.1"/>
    </source>
</evidence>
<dbReference type="EMBL" id="WWCN01000003">
    <property type="protein sequence ID" value="MYM22168.1"/>
    <property type="molecule type" value="Genomic_DNA"/>
</dbReference>
<evidence type="ECO:0000313" key="2">
    <source>
        <dbReference type="Proteomes" id="UP000479335"/>
    </source>
</evidence>